<comment type="similarity">
    <text evidence="2">Belongs to the Nudix hydrolase family. NudF subfamily.</text>
</comment>
<dbReference type="PROSITE" id="PS51462">
    <property type="entry name" value="NUDIX"/>
    <property type="match status" value="1"/>
</dbReference>
<proteinExistence type="inferred from homology"/>
<dbReference type="EMBL" id="UINC01143903">
    <property type="protein sequence ID" value="SVD33098.1"/>
    <property type="molecule type" value="Genomic_DNA"/>
</dbReference>
<dbReference type="InterPro" id="IPR004385">
    <property type="entry name" value="NDP_pyrophosphatase"/>
</dbReference>
<dbReference type="GO" id="GO:0046872">
    <property type="term" value="F:metal ion binding"/>
    <property type="evidence" value="ECO:0007669"/>
    <property type="project" value="UniProtKB-KW"/>
</dbReference>
<dbReference type="PANTHER" id="PTHR11839:SF5">
    <property type="entry name" value="ADP-RIBOSE PYROPHOSPHATASE"/>
    <property type="match status" value="1"/>
</dbReference>
<keyword evidence="7" id="KW-0460">Magnesium</keyword>
<dbReference type="NCBIfam" id="TIGR00052">
    <property type="entry name" value="nudix-type nucleoside diphosphatase, YffH/AdpP family"/>
    <property type="match status" value="1"/>
</dbReference>
<gene>
    <name evidence="14" type="ORF">METZ01_LOCUS385952</name>
</gene>
<reference evidence="14" key="1">
    <citation type="submission" date="2018-05" db="EMBL/GenBank/DDBJ databases">
        <authorList>
            <person name="Lanie J.A."/>
            <person name="Ng W.-L."/>
            <person name="Kazmierczak K.M."/>
            <person name="Andrzejewski T.M."/>
            <person name="Davidsen T.M."/>
            <person name="Wayne K.J."/>
            <person name="Tettelin H."/>
            <person name="Glass J.I."/>
            <person name="Rusch D."/>
            <person name="Podicherti R."/>
            <person name="Tsui H.-C.T."/>
            <person name="Winkler M.E."/>
        </authorList>
    </citation>
    <scope>NUCLEOTIDE SEQUENCE</scope>
</reference>
<keyword evidence="5" id="KW-0479">Metal-binding</keyword>
<dbReference type="GO" id="GO:0006753">
    <property type="term" value="P:nucleoside phosphate metabolic process"/>
    <property type="evidence" value="ECO:0007669"/>
    <property type="project" value="TreeGrafter"/>
</dbReference>
<dbReference type="GO" id="GO:0019693">
    <property type="term" value="P:ribose phosphate metabolic process"/>
    <property type="evidence" value="ECO:0007669"/>
    <property type="project" value="TreeGrafter"/>
</dbReference>
<dbReference type="GO" id="GO:0047631">
    <property type="term" value="F:ADP-ribose diphosphatase activity"/>
    <property type="evidence" value="ECO:0007669"/>
    <property type="project" value="UniProtKB-EC"/>
</dbReference>
<feature type="domain" description="Nudix hydrolase" evidence="13">
    <location>
        <begin position="46"/>
        <end position="185"/>
    </location>
</feature>
<evidence type="ECO:0000256" key="10">
    <source>
        <dbReference type="ARBA" id="ARBA00030308"/>
    </source>
</evidence>
<sequence length="195" mass="21917">MSDPQQVQVEDQEQISDGYLKVTRYQLRHEQYSGGWTDTLSREVMERGEVAAVLPFDPVRQEVILIEQFRLGAWSARWPKPWLLECIAGIIEPGESPEEMVRREAREEAGCDITVLEPVAHYFSTPGACSEKVDLFCGRVDTSGLGGIHGLAEEGEDIRASVWPITDALELLDTGRICNSMTLIALQWLAQYHRG</sequence>
<dbReference type="SUPFAM" id="SSF55811">
    <property type="entry name" value="Nudix"/>
    <property type="match status" value="1"/>
</dbReference>
<dbReference type="Pfam" id="PF00293">
    <property type="entry name" value="NUDIX"/>
    <property type="match status" value="1"/>
</dbReference>
<evidence type="ECO:0000259" key="13">
    <source>
        <dbReference type="PROSITE" id="PS51462"/>
    </source>
</evidence>
<evidence type="ECO:0000256" key="9">
    <source>
        <dbReference type="ARBA" id="ARBA00030162"/>
    </source>
</evidence>
<evidence type="ECO:0000256" key="2">
    <source>
        <dbReference type="ARBA" id="ARBA00007482"/>
    </source>
</evidence>
<dbReference type="InterPro" id="IPR000086">
    <property type="entry name" value="NUDIX_hydrolase_dom"/>
</dbReference>
<dbReference type="PANTHER" id="PTHR11839">
    <property type="entry name" value="UDP/ADP-SUGAR PYROPHOSPHATASE"/>
    <property type="match status" value="1"/>
</dbReference>
<evidence type="ECO:0000256" key="8">
    <source>
        <dbReference type="ARBA" id="ARBA00025164"/>
    </source>
</evidence>
<dbReference type="CDD" id="cd24155">
    <property type="entry name" value="NUDIX_ADPRase"/>
    <property type="match status" value="1"/>
</dbReference>
<evidence type="ECO:0000256" key="5">
    <source>
        <dbReference type="ARBA" id="ARBA00022723"/>
    </source>
</evidence>
<comment type="catalytic activity">
    <reaction evidence="12">
        <text>ADP-D-ribose + H2O = D-ribose 5-phosphate + AMP + 2 H(+)</text>
        <dbReference type="Rhea" id="RHEA:10412"/>
        <dbReference type="ChEBI" id="CHEBI:15377"/>
        <dbReference type="ChEBI" id="CHEBI:15378"/>
        <dbReference type="ChEBI" id="CHEBI:57967"/>
        <dbReference type="ChEBI" id="CHEBI:78346"/>
        <dbReference type="ChEBI" id="CHEBI:456215"/>
        <dbReference type="EC" id="3.6.1.13"/>
    </reaction>
</comment>
<dbReference type="InterPro" id="IPR015797">
    <property type="entry name" value="NUDIX_hydrolase-like_dom_sf"/>
</dbReference>
<evidence type="ECO:0000256" key="3">
    <source>
        <dbReference type="ARBA" id="ARBA00012453"/>
    </source>
</evidence>
<accession>A0A382UHB3</accession>
<name>A0A382UHB3_9ZZZZ</name>
<evidence type="ECO:0000256" key="1">
    <source>
        <dbReference type="ARBA" id="ARBA00001946"/>
    </source>
</evidence>
<evidence type="ECO:0000256" key="12">
    <source>
        <dbReference type="ARBA" id="ARBA00049546"/>
    </source>
</evidence>
<comment type="cofactor">
    <cofactor evidence="1">
        <name>Mg(2+)</name>
        <dbReference type="ChEBI" id="CHEBI:18420"/>
    </cofactor>
</comment>
<evidence type="ECO:0000256" key="6">
    <source>
        <dbReference type="ARBA" id="ARBA00022801"/>
    </source>
</evidence>
<evidence type="ECO:0000256" key="11">
    <source>
        <dbReference type="ARBA" id="ARBA00033056"/>
    </source>
</evidence>
<evidence type="ECO:0000313" key="14">
    <source>
        <dbReference type="EMBL" id="SVD33098.1"/>
    </source>
</evidence>
<dbReference type="AlphaFoldDB" id="A0A382UHB3"/>
<evidence type="ECO:0000256" key="7">
    <source>
        <dbReference type="ARBA" id="ARBA00022842"/>
    </source>
</evidence>
<keyword evidence="6" id="KW-0378">Hydrolase</keyword>
<dbReference type="EC" id="3.6.1.13" evidence="3"/>
<dbReference type="GO" id="GO:0019144">
    <property type="term" value="F:ADP-sugar diphosphatase activity"/>
    <property type="evidence" value="ECO:0007669"/>
    <property type="project" value="TreeGrafter"/>
</dbReference>
<protein>
    <recommendedName>
        <fullName evidence="4">ADP-ribose pyrophosphatase</fullName>
        <ecNumber evidence="3">3.6.1.13</ecNumber>
    </recommendedName>
    <alternativeName>
        <fullName evidence="9">ADP-ribose diphosphatase</fullName>
    </alternativeName>
    <alternativeName>
        <fullName evidence="11">ADP-ribose phosphohydrolase</fullName>
    </alternativeName>
    <alternativeName>
        <fullName evidence="10">Adenosine diphosphoribose pyrophosphatase</fullName>
    </alternativeName>
</protein>
<dbReference type="Gene3D" id="3.90.79.10">
    <property type="entry name" value="Nucleoside Triphosphate Pyrophosphohydrolase"/>
    <property type="match status" value="1"/>
</dbReference>
<evidence type="ECO:0000256" key="4">
    <source>
        <dbReference type="ARBA" id="ARBA00013297"/>
    </source>
</evidence>
<feature type="non-terminal residue" evidence="14">
    <location>
        <position position="195"/>
    </location>
</feature>
<organism evidence="14">
    <name type="scientific">marine metagenome</name>
    <dbReference type="NCBI Taxonomy" id="408172"/>
    <lineage>
        <taxon>unclassified sequences</taxon>
        <taxon>metagenomes</taxon>
        <taxon>ecological metagenomes</taxon>
    </lineage>
</organism>
<comment type="function">
    <text evidence="8">Acts on ADP-mannose and ADP-glucose as well as ADP-ribose. Prevents glycogen biosynthesis. The reaction catalyzed by this enzyme is a limiting step of the gluconeogenic process.</text>
</comment>
<dbReference type="GO" id="GO:0005829">
    <property type="term" value="C:cytosol"/>
    <property type="evidence" value="ECO:0007669"/>
    <property type="project" value="TreeGrafter"/>
</dbReference>